<dbReference type="GO" id="GO:0046813">
    <property type="term" value="P:receptor-mediated virion attachment to host cell"/>
    <property type="evidence" value="ECO:0007669"/>
    <property type="project" value="TreeGrafter"/>
</dbReference>
<reference evidence="5 6" key="1">
    <citation type="submission" date="2017-07" db="EMBL/GenBank/DDBJ databases">
        <title>Leptospira spp. isolated from tropical soils.</title>
        <authorList>
            <person name="Thibeaux R."/>
            <person name="Iraola G."/>
            <person name="Ferres I."/>
            <person name="Bierque E."/>
            <person name="Girault D."/>
            <person name="Soupe-Gilbert M.-E."/>
            <person name="Picardeau M."/>
            <person name="Goarant C."/>
        </authorList>
    </citation>
    <scope>NUCLEOTIDE SEQUENCE [LARGE SCALE GENOMIC DNA]</scope>
    <source>
        <strain evidence="5 6">FH2-B-A1</strain>
    </source>
</reference>
<proteinExistence type="predicted"/>
<dbReference type="RefSeq" id="WP_100743258.1">
    <property type="nucleotide sequence ID" value="NZ_NPDW01000001.1"/>
</dbReference>
<evidence type="ECO:0000313" key="5">
    <source>
        <dbReference type="EMBL" id="PJZ86378.1"/>
    </source>
</evidence>
<dbReference type="InterPro" id="IPR050498">
    <property type="entry name" value="Ycf3"/>
</dbReference>
<gene>
    <name evidence="5" type="ORF">CH364_09500</name>
</gene>
<name>A0A2N0APZ1_9LEPT</name>
<keyword evidence="4" id="KW-0732">Signal</keyword>
<dbReference type="SUPFAM" id="SSF48452">
    <property type="entry name" value="TPR-like"/>
    <property type="match status" value="2"/>
</dbReference>
<dbReference type="AlphaFoldDB" id="A0A2N0APZ1"/>
<evidence type="ECO:0000256" key="3">
    <source>
        <dbReference type="PROSITE-ProRule" id="PRU00339"/>
    </source>
</evidence>
<dbReference type="EMBL" id="NPDX01000001">
    <property type="protein sequence ID" value="PJZ86378.1"/>
    <property type="molecule type" value="Genomic_DNA"/>
</dbReference>
<comment type="caution">
    <text evidence="5">The sequence shown here is derived from an EMBL/GenBank/DDBJ whole genome shotgun (WGS) entry which is preliminary data.</text>
</comment>
<dbReference type="PANTHER" id="PTHR44858:SF1">
    <property type="entry name" value="UDP-N-ACETYLGLUCOSAMINE--PEPTIDE N-ACETYLGLUCOSAMINYLTRANSFERASE SPINDLY-RELATED"/>
    <property type="match status" value="1"/>
</dbReference>
<keyword evidence="1" id="KW-0677">Repeat</keyword>
<dbReference type="OrthoDB" id="9766710at2"/>
<dbReference type="InterPro" id="IPR011990">
    <property type="entry name" value="TPR-like_helical_dom_sf"/>
</dbReference>
<dbReference type="PROSITE" id="PS50005">
    <property type="entry name" value="TPR"/>
    <property type="match status" value="1"/>
</dbReference>
<accession>A0A2N0APZ1</accession>
<dbReference type="PANTHER" id="PTHR44858">
    <property type="entry name" value="TETRATRICOPEPTIDE REPEAT PROTEIN 6"/>
    <property type="match status" value="1"/>
</dbReference>
<evidence type="ECO:0000256" key="2">
    <source>
        <dbReference type="ARBA" id="ARBA00022803"/>
    </source>
</evidence>
<organism evidence="5 6">
    <name type="scientific">Leptospira harrisiae</name>
    <dbReference type="NCBI Taxonomy" id="2023189"/>
    <lineage>
        <taxon>Bacteria</taxon>
        <taxon>Pseudomonadati</taxon>
        <taxon>Spirochaetota</taxon>
        <taxon>Spirochaetia</taxon>
        <taxon>Leptospirales</taxon>
        <taxon>Leptospiraceae</taxon>
        <taxon>Leptospira</taxon>
    </lineage>
</organism>
<evidence type="ECO:0008006" key="7">
    <source>
        <dbReference type="Google" id="ProtNLM"/>
    </source>
</evidence>
<dbReference type="Pfam" id="PF13432">
    <property type="entry name" value="TPR_16"/>
    <property type="match status" value="1"/>
</dbReference>
<dbReference type="Proteomes" id="UP000232145">
    <property type="component" value="Unassembled WGS sequence"/>
</dbReference>
<dbReference type="InterPro" id="IPR019734">
    <property type="entry name" value="TPR_rpt"/>
</dbReference>
<sequence>MFQAIKTLNRPFLFVFFCFLSLSLFATESGTRTKECSTLAPGVPAEFLLSRALREQVDGFQAAQRRKSEDSKLSFERSVSFLESYHRCLLEVGKEPSALSSETQAQNYLELGALEKAWEWSENAIRKSEDVTKDLVLLQTRIRIRQGELEKASDVLENSLHKFPNDPDFLYLLGNLNFERKLWNQSVLYYTALSFVIERRDNHSKYKYLTAKALGELNYKLDYPKISIKRYREYTSAYKNDMEVLFRLAQIYFVLGDFKNCRMYLEQIREKNPRDIDASHMLAEIYFMDSRDSAAIFFATLKKEKKIPKEGIVYMLDQLVSGSKYGLETKLKAYIQENPGRLSPRIALLELAEKENSPEYEVLNADTAQSAFEYRQYLTAEKILRKGLSRIVSKENANEDQSLYYEKISSCQEMLGLWNHATMSTKEALELTKETDKKFRLRFRLAYLYLQGNLKKEPLSVSVLSETIKENPSPTHFYLRGLAYFQLAKYKESVHDFTEAIQLDPKNYNYYFYRATAFDKLKQFGEVESDLKTTLSLNPNASNAMNYLGYLYAEKDINPEEASQLLNQAVSLEPDNPAYQDSLGWVLFRKKDFNRALLHLNFAASLALERGFEDPVIYEHLGDVYLAKKDPVNALQFFKLSESKLKSESNKDLVAKIKKVQKEISE</sequence>
<feature type="signal peptide" evidence="4">
    <location>
        <begin position="1"/>
        <end position="26"/>
    </location>
</feature>
<evidence type="ECO:0000256" key="1">
    <source>
        <dbReference type="ARBA" id="ARBA00022737"/>
    </source>
</evidence>
<evidence type="ECO:0000313" key="6">
    <source>
        <dbReference type="Proteomes" id="UP000232145"/>
    </source>
</evidence>
<dbReference type="SMART" id="SM00028">
    <property type="entry name" value="TPR"/>
    <property type="match status" value="7"/>
</dbReference>
<feature type="chain" id="PRO_5014896614" description="Tetratricopeptide repeat protein" evidence="4">
    <location>
        <begin position="27"/>
        <end position="666"/>
    </location>
</feature>
<dbReference type="Pfam" id="PF00515">
    <property type="entry name" value="TPR_1"/>
    <property type="match status" value="1"/>
</dbReference>
<dbReference type="Pfam" id="PF13174">
    <property type="entry name" value="TPR_6"/>
    <property type="match status" value="1"/>
</dbReference>
<dbReference type="GO" id="GO:0009279">
    <property type="term" value="C:cell outer membrane"/>
    <property type="evidence" value="ECO:0007669"/>
    <property type="project" value="TreeGrafter"/>
</dbReference>
<keyword evidence="2 3" id="KW-0802">TPR repeat</keyword>
<dbReference type="Gene3D" id="1.25.40.10">
    <property type="entry name" value="Tetratricopeptide repeat domain"/>
    <property type="match status" value="2"/>
</dbReference>
<feature type="repeat" description="TPR" evidence="3">
    <location>
        <begin position="474"/>
        <end position="507"/>
    </location>
</feature>
<evidence type="ECO:0000256" key="4">
    <source>
        <dbReference type="SAM" id="SignalP"/>
    </source>
</evidence>
<keyword evidence="6" id="KW-1185">Reference proteome</keyword>
<protein>
    <recommendedName>
        <fullName evidence="7">Tetratricopeptide repeat protein</fullName>
    </recommendedName>
</protein>